<evidence type="ECO:0000259" key="5">
    <source>
        <dbReference type="Pfam" id="PF02441"/>
    </source>
</evidence>
<comment type="caution">
    <text evidence="3">Lacks conserved residue(s) required for the propagation of feature annotation.</text>
</comment>
<dbReference type="GO" id="GO:0015941">
    <property type="term" value="P:pantothenate catabolic process"/>
    <property type="evidence" value="ECO:0007669"/>
    <property type="project" value="InterPro"/>
</dbReference>
<reference evidence="7 8" key="1">
    <citation type="submission" date="2020-08" db="EMBL/GenBank/DDBJ databases">
        <title>Sequencing the genomes of 1000 actinobacteria strains.</title>
        <authorList>
            <person name="Klenk H.-P."/>
        </authorList>
    </citation>
    <scope>NUCLEOTIDE SEQUENCE [LARGE SCALE GENOMIC DNA]</scope>
    <source>
        <strain evidence="7 8">DSM 44551</strain>
    </source>
</reference>
<feature type="domain" description="DNA/pantothenate metabolism flavoprotein C-terminal" evidence="6">
    <location>
        <begin position="192"/>
        <end position="402"/>
    </location>
</feature>
<dbReference type="InterPro" id="IPR036551">
    <property type="entry name" value="Flavin_trans-like"/>
</dbReference>
<accession>A0A7W8QTL5</accession>
<feature type="binding site" evidence="3">
    <location>
        <position position="295"/>
    </location>
    <ligand>
        <name>CTP</name>
        <dbReference type="ChEBI" id="CHEBI:37563"/>
    </ligand>
</feature>
<dbReference type="EC" id="4.1.1.36" evidence="3"/>
<comment type="pathway">
    <text evidence="3 4">Cofactor biosynthesis; coenzyme A biosynthesis; CoA from (R)-pantothenate: step 2/5.</text>
</comment>
<evidence type="ECO:0000256" key="3">
    <source>
        <dbReference type="HAMAP-Rule" id="MF_02225"/>
    </source>
</evidence>
<feature type="region of interest" description="Phosphopantothenate--cysteine ligase" evidence="3">
    <location>
        <begin position="197"/>
        <end position="408"/>
    </location>
</feature>
<keyword evidence="3 4" id="KW-0436">Ligase</keyword>
<evidence type="ECO:0000259" key="6">
    <source>
        <dbReference type="Pfam" id="PF04127"/>
    </source>
</evidence>
<dbReference type="EMBL" id="JACHDB010000002">
    <property type="protein sequence ID" value="MBB5435735.1"/>
    <property type="molecule type" value="Genomic_DNA"/>
</dbReference>
<dbReference type="GO" id="GO:0010181">
    <property type="term" value="F:FMN binding"/>
    <property type="evidence" value="ECO:0007669"/>
    <property type="project" value="UniProtKB-UniRule"/>
</dbReference>
<evidence type="ECO:0000256" key="1">
    <source>
        <dbReference type="ARBA" id="ARBA00022793"/>
    </source>
</evidence>
<dbReference type="GO" id="GO:0004632">
    <property type="term" value="F:phosphopantothenate--cysteine ligase activity"/>
    <property type="evidence" value="ECO:0007669"/>
    <property type="project" value="UniProtKB-UniRule"/>
</dbReference>
<name>A0A7W8QTL5_9ACTN</name>
<dbReference type="Proteomes" id="UP000572635">
    <property type="component" value="Unassembled WGS sequence"/>
</dbReference>
<feature type="binding site" evidence="3">
    <location>
        <position position="285"/>
    </location>
    <ligand>
        <name>CTP</name>
        <dbReference type="ChEBI" id="CHEBI:37563"/>
    </ligand>
</feature>
<dbReference type="Pfam" id="PF02441">
    <property type="entry name" value="Flavoprotein"/>
    <property type="match status" value="1"/>
</dbReference>
<comment type="catalytic activity">
    <reaction evidence="3 4">
        <text>(R)-4'-phosphopantothenate + L-cysteine + CTP = N-[(R)-4-phosphopantothenoyl]-L-cysteine + CMP + diphosphate + H(+)</text>
        <dbReference type="Rhea" id="RHEA:19397"/>
        <dbReference type="ChEBI" id="CHEBI:10986"/>
        <dbReference type="ChEBI" id="CHEBI:15378"/>
        <dbReference type="ChEBI" id="CHEBI:33019"/>
        <dbReference type="ChEBI" id="CHEBI:35235"/>
        <dbReference type="ChEBI" id="CHEBI:37563"/>
        <dbReference type="ChEBI" id="CHEBI:59458"/>
        <dbReference type="ChEBI" id="CHEBI:60377"/>
        <dbReference type="EC" id="6.3.2.5"/>
    </reaction>
</comment>
<organism evidence="7 8">
    <name type="scientific">Nocardiopsis composta</name>
    <dbReference type="NCBI Taxonomy" id="157465"/>
    <lineage>
        <taxon>Bacteria</taxon>
        <taxon>Bacillati</taxon>
        <taxon>Actinomycetota</taxon>
        <taxon>Actinomycetes</taxon>
        <taxon>Streptosporangiales</taxon>
        <taxon>Nocardiopsidaceae</taxon>
        <taxon>Nocardiopsis</taxon>
    </lineage>
</organism>
<dbReference type="PANTHER" id="PTHR14359">
    <property type="entry name" value="HOMO-OLIGOMERIC FLAVIN CONTAINING CYS DECARBOXYLASE FAMILY"/>
    <property type="match status" value="1"/>
</dbReference>
<evidence type="ECO:0000256" key="2">
    <source>
        <dbReference type="ARBA" id="ARBA00023239"/>
    </source>
</evidence>
<keyword evidence="3" id="KW-0511">Multifunctional enzyme</keyword>
<keyword evidence="3 4" id="KW-0288">FMN</keyword>
<dbReference type="PANTHER" id="PTHR14359:SF6">
    <property type="entry name" value="PHOSPHOPANTOTHENOYLCYSTEINE DECARBOXYLASE"/>
    <property type="match status" value="1"/>
</dbReference>
<keyword evidence="1 3" id="KW-0210">Decarboxylase</keyword>
<feature type="binding site" evidence="3">
    <location>
        <begin position="312"/>
        <end position="315"/>
    </location>
    <ligand>
        <name>CTP</name>
        <dbReference type="ChEBI" id="CHEBI:37563"/>
    </ligand>
</feature>
<proteinExistence type="inferred from homology"/>
<dbReference type="GO" id="GO:0004633">
    <property type="term" value="F:phosphopantothenoylcysteine decarboxylase activity"/>
    <property type="evidence" value="ECO:0007669"/>
    <property type="project" value="UniProtKB-UniRule"/>
</dbReference>
<dbReference type="AlphaFoldDB" id="A0A7W8QTL5"/>
<comment type="similarity">
    <text evidence="3 4">In the C-terminal section; belongs to the PPC synthetase family.</text>
</comment>
<dbReference type="HAMAP" id="MF_02225">
    <property type="entry name" value="CoaBC"/>
    <property type="match status" value="1"/>
</dbReference>
<dbReference type="InterPro" id="IPR007085">
    <property type="entry name" value="DNA/pantothenate-metab_flavo_C"/>
</dbReference>
<comment type="similarity">
    <text evidence="3 4">In the N-terminal section; belongs to the HFCD (homo-oligomeric flavin containing Cys decarboxylase) superfamily.</text>
</comment>
<comment type="pathway">
    <text evidence="3 4">Cofactor biosynthesis; coenzyme A biosynthesis; CoA from (R)-pantothenate: step 3/5.</text>
</comment>
<dbReference type="InterPro" id="IPR003382">
    <property type="entry name" value="Flavoprotein"/>
</dbReference>
<dbReference type="GO" id="GO:0046872">
    <property type="term" value="F:metal ion binding"/>
    <property type="evidence" value="ECO:0007669"/>
    <property type="project" value="UniProtKB-KW"/>
</dbReference>
<feature type="binding site" evidence="3">
    <location>
        <position position="350"/>
    </location>
    <ligand>
        <name>CTP</name>
        <dbReference type="ChEBI" id="CHEBI:37563"/>
    </ligand>
</feature>
<sequence length="408" mass="42450">MNTPIDDGAAPEVVLGVGAGIAAYKACELLRRFTESGHKVQVVPTAEALRFVGEPTWAALSGRPVATGVWDAVHEVPHVRIGQRADLVFVAPATADLLARAANGLAGDLLTNTLLTARCPVVFAPAMHTEMWEHPATRANVATLRERGAIVLEPAEGRLTGADTGKGRLPDPEALFEAGRAVLRRGSLPADLAGRRVVVSAGGTREAIDPVRYLGNRSSGRQGYALAATALARGARVTLVTAATGLTAPAGADVLPVESAVQMREAVLEARRDADAVVMAAAVADFRPAEQAPGKIKKTGAGPKPIELVENPDILAELARERTAAGQVVVGFAAETDDVLANGRAKLARKGCDLLVVNQVGDGRAFGTEDNQAVILGADGGSAEVPHGPKSALADRVWDLVRDRLPRV</sequence>
<dbReference type="InterPro" id="IPR005252">
    <property type="entry name" value="CoaBC"/>
</dbReference>
<gene>
    <name evidence="3" type="primary">coaBC</name>
    <name evidence="7" type="ORF">HDA36_005883</name>
</gene>
<dbReference type="NCBIfam" id="TIGR00521">
    <property type="entry name" value="coaBC_dfp"/>
    <property type="match status" value="1"/>
</dbReference>
<protein>
    <recommendedName>
        <fullName evidence="3">Coenzyme A biosynthesis bifunctional protein CoaBC</fullName>
    </recommendedName>
    <alternativeName>
        <fullName evidence="3">DNA/pantothenate metabolism flavoprotein</fullName>
    </alternativeName>
    <alternativeName>
        <fullName evidence="3">Phosphopantothenoylcysteine synthetase/decarboxylase</fullName>
        <shortName evidence="3">PPCS-PPCDC</shortName>
    </alternativeName>
    <domain>
        <recommendedName>
            <fullName evidence="3">Phosphopantothenoylcysteine decarboxylase</fullName>
            <shortName evidence="3">PPC decarboxylase</shortName>
            <shortName evidence="3">PPC-DC</shortName>
            <ecNumber evidence="3">4.1.1.36</ecNumber>
        </recommendedName>
        <alternativeName>
            <fullName evidence="3">CoaC</fullName>
        </alternativeName>
    </domain>
    <domain>
        <recommendedName>
            <fullName evidence="3">Phosphopantothenate--cysteine ligase</fullName>
            <ecNumber evidence="3">6.3.2.5</ecNumber>
        </recommendedName>
        <alternativeName>
            <fullName evidence="3">CoaB</fullName>
        </alternativeName>
        <alternativeName>
            <fullName evidence="3">Phosphopantothenoylcysteine synthetase</fullName>
            <shortName evidence="3">PPC synthetase</shortName>
            <shortName evidence="3">PPC-S</shortName>
        </alternativeName>
    </domain>
</protein>
<comment type="catalytic activity">
    <reaction evidence="3 4">
        <text>N-[(R)-4-phosphopantothenoyl]-L-cysteine + H(+) = (R)-4'-phosphopantetheine + CO2</text>
        <dbReference type="Rhea" id="RHEA:16793"/>
        <dbReference type="ChEBI" id="CHEBI:15378"/>
        <dbReference type="ChEBI" id="CHEBI:16526"/>
        <dbReference type="ChEBI" id="CHEBI:59458"/>
        <dbReference type="ChEBI" id="CHEBI:61723"/>
        <dbReference type="EC" id="4.1.1.36"/>
    </reaction>
</comment>
<dbReference type="Pfam" id="PF04127">
    <property type="entry name" value="DFP"/>
    <property type="match status" value="1"/>
</dbReference>
<feature type="binding site" evidence="3">
    <location>
        <position position="346"/>
    </location>
    <ligand>
        <name>CTP</name>
        <dbReference type="ChEBI" id="CHEBI:37563"/>
    </ligand>
</feature>
<dbReference type="EC" id="6.3.2.5" evidence="3"/>
<comment type="function">
    <text evidence="4">Catalyzes two steps in the biosynthesis of coenzyme A. In the first step cysteine is conjugated to 4'-phosphopantothenate to form 4-phosphopantothenoylcysteine, in the latter compound is decarboxylated to form 4'-phosphopantotheine.</text>
</comment>
<dbReference type="SUPFAM" id="SSF102645">
    <property type="entry name" value="CoaB-like"/>
    <property type="match status" value="1"/>
</dbReference>
<feature type="binding site" evidence="3">
    <location>
        <position position="332"/>
    </location>
    <ligand>
        <name>CTP</name>
        <dbReference type="ChEBI" id="CHEBI:37563"/>
    </ligand>
</feature>
<keyword evidence="3" id="KW-0479">Metal-binding</keyword>
<feature type="region of interest" description="Phosphopantothenoylcysteine decarboxylase" evidence="3">
    <location>
        <begin position="1"/>
        <end position="196"/>
    </location>
</feature>
<comment type="cofactor">
    <cofactor evidence="3">
        <name>Mg(2+)</name>
        <dbReference type="ChEBI" id="CHEBI:18420"/>
    </cofactor>
</comment>
<dbReference type="Gene3D" id="3.40.50.10300">
    <property type="entry name" value="CoaB-like"/>
    <property type="match status" value="1"/>
</dbReference>
<keyword evidence="3" id="KW-0460">Magnesium</keyword>
<comment type="cofactor">
    <cofactor evidence="3">
        <name>FMN</name>
        <dbReference type="ChEBI" id="CHEBI:58210"/>
    </cofactor>
    <text evidence="3">Binds 1 FMN per subunit.</text>
</comment>
<comment type="function">
    <text evidence="3">Catalyzes two sequential steps in the biosynthesis of coenzyme A. In the first step cysteine is conjugated to 4'-phosphopantothenate to form 4-phosphopantothenoylcysteine. In the second step the latter compound is decarboxylated to form 4'-phosphopantotheine.</text>
</comment>
<feature type="domain" description="Flavoprotein" evidence="5">
    <location>
        <begin position="12"/>
        <end position="175"/>
    </location>
</feature>
<dbReference type="InterPro" id="IPR035929">
    <property type="entry name" value="CoaB-like_sf"/>
</dbReference>
<keyword evidence="2 3" id="KW-0456">Lyase</keyword>
<dbReference type="SUPFAM" id="SSF52507">
    <property type="entry name" value="Homo-oligomeric flavin-containing Cys decarboxylases, HFCD"/>
    <property type="match status" value="1"/>
</dbReference>
<keyword evidence="8" id="KW-1185">Reference proteome</keyword>
<evidence type="ECO:0000313" key="8">
    <source>
        <dbReference type="Proteomes" id="UP000572635"/>
    </source>
</evidence>
<dbReference type="GO" id="GO:0071513">
    <property type="term" value="C:phosphopantothenoylcysteine decarboxylase complex"/>
    <property type="evidence" value="ECO:0007669"/>
    <property type="project" value="TreeGrafter"/>
</dbReference>
<dbReference type="UniPathway" id="UPA00241">
    <property type="reaction ID" value="UER00353"/>
</dbReference>
<dbReference type="GO" id="GO:0015937">
    <property type="term" value="P:coenzyme A biosynthetic process"/>
    <property type="evidence" value="ECO:0007669"/>
    <property type="project" value="UniProtKB-UniRule"/>
</dbReference>
<keyword evidence="3 4" id="KW-0285">Flavoprotein</keyword>
<dbReference type="Gene3D" id="3.40.50.1950">
    <property type="entry name" value="Flavin prenyltransferase-like"/>
    <property type="match status" value="1"/>
</dbReference>
<evidence type="ECO:0000313" key="7">
    <source>
        <dbReference type="EMBL" id="MBB5435735.1"/>
    </source>
</evidence>
<comment type="caution">
    <text evidence="7">The sequence shown here is derived from an EMBL/GenBank/DDBJ whole genome shotgun (WGS) entry which is preliminary data.</text>
</comment>
<evidence type="ECO:0000256" key="4">
    <source>
        <dbReference type="RuleBase" id="RU364078"/>
    </source>
</evidence>